<proteinExistence type="predicted"/>
<reference evidence="2" key="1">
    <citation type="submission" date="2014-09" db="EMBL/GenBank/DDBJ databases">
        <authorList>
            <person name="Magalhaes I.L.F."/>
            <person name="Oliveira U."/>
            <person name="Santos F.R."/>
            <person name="Vidigal T.H.D.A."/>
            <person name="Brescovit A.D."/>
            <person name="Santos A.J."/>
        </authorList>
    </citation>
    <scope>NUCLEOTIDE SEQUENCE</scope>
    <source>
        <tissue evidence="2">Shoot tissue taken approximately 20 cm above the soil surface</tissue>
    </source>
</reference>
<reference evidence="2" key="2">
    <citation type="journal article" date="2015" name="Data Brief">
        <title>Shoot transcriptome of the giant reed, Arundo donax.</title>
        <authorList>
            <person name="Barrero R.A."/>
            <person name="Guerrero F.D."/>
            <person name="Moolhuijzen P."/>
            <person name="Goolsby J.A."/>
            <person name="Tidwell J."/>
            <person name="Bellgard S.E."/>
            <person name="Bellgard M.I."/>
        </authorList>
    </citation>
    <scope>NUCLEOTIDE SEQUENCE</scope>
    <source>
        <tissue evidence="2">Shoot tissue taken approximately 20 cm above the soil surface</tissue>
    </source>
</reference>
<feature type="region of interest" description="Disordered" evidence="1">
    <location>
        <begin position="1"/>
        <end position="74"/>
    </location>
</feature>
<dbReference type="AlphaFoldDB" id="A0A0A9CV15"/>
<name>A0A0A9CV15_ARUDO</name>
<feature type="compositionally biased region" description="Basic and acidic residues" evidence="1">
    <location>
        <begin position="1"/>
        <end position="15"/>
    </location>
</feature>
<organism evidence="2">
    <name type="scientific">Arundo donax</name>
    <name type="common">Giant reed</name>
    <name type="synonym">Donax arundinaceus</name>
    <dbReference type="NCBI Taxonomy" id="35708"/>
    <lineage>
        <taxon>Eukaryota</taxon>
        <taxon>Viridiplantae</taxon>
        <taxon>Streptophyta</taxon>
        <taxon>Embryophyta</taxon>
        <taxon>Tracheophyta</taxon>
        <taxon>Spermatophyta</taxon>
        <taxon>Magnoliopsida</taxon>
        <taxon>Liliopsida</taxon>
        <taxon>Poales</taxon>
        <taxon>Poaceae</taxon>
        <taxon>PACMAD clade</taxon>
        <taxon>Arundinoideae</taxon>
        <taxon>Arundineae</taxon>
        <taxon>Arundo</taxon>
    </lineage>
</organism>
<evidence type="ECO:0000313" key="2">
    <source>
        <dbReference type="EMBL" id="JAD79441.1"/>
    </source>
</evidence>
<accession>A0A0A9CV15</accession>
<dbReference type="EMBL" id="GBRH01218454">
    <property type="protein sequence ID" value="JAD79441.1"/>
    <property type="molecule type" value="Transcribed_RNA"/>
</dbReference>
<protein>
    <submittedName>
        <fullName evidence="2">Uncharacterized protein</fullName>
    </submittedName>
</protein>
<sequence>MQRCCEVMRHGESATHKHSWIRRSNPLRTAPPSANTGSSRKPRHDGQPSQPPRPPRRCSAPWGWRDIPAPLFGH</sequence>
<evidence type="ECO:0000256" key="1">
    <source>
        <dbReference type="SAM" id="MobiDB-lite"/>
    </source>
</evidence>